<dbReference type="Proteomes" id="UP000593567">
    <property type="component" value="Unassembled WGS sequence"/>
</dbReference>
<protein>
    <submittedName>
        <fullName evidence="1">Uncharacterized protein</fullName>
    </submittedName>
</protein>
<evidence type="ECO:0000313" key="2">
    <source>
        <dbReference type="Proteomes" id="UP000593567"/>
    </source>
</evidence>
<reference evidence="1" key="1">
    <citation type="submission" date="2020-06" db="EMBL/GenBank/DDBJ databases">
        <title>Draft genome of Bugula neritina, a colonial animal packing powerful symbionts and potential medicines.</title>
        <authorList>
            <person name="Rayko M."/>
        </authorList>
    </citation>
    <scope>NUCLEOTIDE SEQUENCE [LARGE SCALE GENOMIC DNA]</scope>
    <source>
        <strain evidence="1">Kwan_BN1</strain>
    </source>
</reference>
<gene>
    <name evidence="1" type="ORF">EB796_010940</name>
</gene>
<proteinExistence type="predicted"/>
<comment type="caution">
    <text evidence="1">The sequence shown here is derived from an EMBL/GenBank/DDBJ whole genome shotgun (WGS) entry which is preliminary data.</text>
</comment>
<keyword evidence="2" id="KW-1185">Reference proteome</keyword>
<evidence type="ECO:0000313" key="1">
    <source>
        <dbReference type="EMBL" id="KAF6030759.1"/>
    </source>
</evidence>
<dbReference type="AlphaFoldDB" id="A0A7J7JWG1"/>
<dbReference type="EMBL" id="VXIV02001674">
    <property type="protein sequence ID" value="KAF6030759.1"/>
    <property type="molecule type" value="Genomic_DNA"/>
</dbReference>
<name>A0A7J7JWG1_BUGNE</name>
<sequence length="98" mass="11545">MNYWPTILTHQLLWLTVLQNKKDCYHKKLYLLSQIINLHLLSINLHLLSPLELISLAKADYRAAFYVHYFYIIYSVATTKTVCKSELNQSSTNIKRKS</sequence>
<organism evidence="1 2">
    <name type="scientific">Bugula neritina</name>
    <name type="common">Brown bryozoan</name>
    <name type="synonym">Sertularia neritina</name>
    <dbReference type="NCBI Taxonomy" id="10212"/>
    <lineage>
        <taxon>Eukaryota</taxon>
        <taxon>Metazoa</taxon>
        <taxon>Spiralia</taxon>
        <taxon>Lophotrochozoa</taxon>
        <taxon>Bryozoa</taxon>
        <taxon>Gymnolaemata</taxon>
        <taxon>Cheilostomatida</taxon>
        <taxon>Flustrina</taxon>
        <taxon>Buguloidea</taxon>
        <taxon>Bugulidae</taxon>
        <taxon>Bugula</taxon>
    </lineage>
</organism>
<accession>A0A7J7JWG1</accession>